<evidence type="ECO:0000313" key="10">
    <source>
        <dbReference type="EMBL" id="GAA5193909.1"/>
    </source>
</evidence>
<feature type="binding site" evidence="7">
    <location>
        <position position="335"/>
    </location>
    <ligand>
        <name>Mn(2+)</name>
        <dbReference type="ChEBI" id="CHEBI:29035"/>
        <label>1</label>
    </ligand>
</feature>
<dbReference type="InterPro" id="IPR048819">
    <property type="entry name" value="PepQ_N"/>
</dbReference>
<dbReference type="InterPro" id="IPR036005">
    <property type="entry name" value="Creatinase/aminopeptidase-like"/>
</dbReference>
<keyword evidence="1 7" id="KW-0645">Protease</keyword>
<dbReference type="InterPro" id="IPR029149">
    <property type="entry name" value="Creatin/AminoP/Spt16_N"/>
</dbReference>
<evidence type="ECO:0000259" key="9">
    <source>
        <dbReference type="Pfam" id="PF21216"/>
    </source>
</evidence>
<accession>A0ABP9SET0</accession>
<keyword evidence="2 7" id="KW-0479">Metal-binding</keyword>
<dbReference type="InterPro" id="IPR001131">
    <property type="entry name" value="Peptidase_M24B_aminopep-P_CS"/>
</dbReference>
<dbReference type="PROSITE" id="PS00491">
    <property type="entry name" value="PROLINE_PEPTIDASE"/>
    <property type="match status" value="1"/>
</dbReference>
<dbReference type="EMBL" id="BAABLF010000027">
    <property type="protein sequence ID" value="GAA5193909.1"/>
    <property type="molecule type" value="Genomic_DNA"/>
</dbReference>
<dbReference type="PANTHER" id="PTHR43226">
    <property type="entry name" value="XAA-PRO AMINOPEPTIDASE 3"/>
    <property type="match status" value="1"/>
</dbReference>
<dbReference type="SUPFAM" id="SSF55920">
    <property type="entry name" value="Creatinase/aminopeptidase"/>
    <property type="match status" value="1"/>
</dbReference>
<dbReference type="RefSeq" id="WP_345317579.1">
    <property type="nucleotide sequence ID" value="NZ_BAABLF010000027.1"/>
</dbReference>
<gene>
    <name evidence="7 10" type="primary">pepQ</name>
    <name evidence="10" type="ORF">GCM10025772_25790</name>
</gene>
<organism evidence="10 11">
    <name type="scientific">Ferrimonas gelatinilytica</name>
    <dbReference type="NCBI Taxonomy" id="1255257"/>
    <lineage>
        <taxon>Bacteria</taxon>
        <taxon>Pseudomonadati</taxon>
        <taxon>Pseudomonadota</taxon>
        <taxon>Gammaproteobacteria</taxon>
        <taxon>Alteromonadales</taxon>
        <taxon>Ferrimonadaceae</taxon>
        <taxon>Ferrimonas</taxon>
    </lineage>
</organism>
<comment type="similarity">
    <text evidence="7">Belongs to the peptidase M24B family. Bacterial-type prolidase subfamily.</text>
</comment>
<feature type="binding site" evidence="7">
    <location>
        <position position="417"/>
    </location>
    <ligand>
        <name>Mn(2+)</name>
        <dbReference type="ChEBI" id="CHEBI:29035"/>
        <label>1</label>
    </ligand>
</feature>
<evidence type="ECO:0000259" key="8">
    <source>
        <dbReference type="Pfam" id="PF00557"/>
    </source>
</evidence>
<dbReference type="NCBIfam" id="NF010133">
    <property type="entry name" value="PRK13607.1"/>
    <property type="match status" value="1"/>
</dbReference>
<comment type="cofactor">
    <cofactor evidence="7">
        <name>Mn(2+)</name>
        <dbReference type="ChEBI" id="CHEBI:29035"/>
    </cofactor>
    <text evidence="7">Binds 2 manganese ions per subunit.</text>
</comment>
<dbReference type="Pfam" id="PF00557">
    <property type="entry name" value="Peptidase_M24"/>
    <property type="match status" value="1"/>
</dbReference>
<feature type="binding site" evidence="7">
    <location>
        <position position="417"/>
    </location>
    <ligand>
        <name>Mn(2+)</name>
        <dbReference type="ChEBI" id="CHEBI:29035"/>
        <label>2</label>
    </ligand>
</feature>
<feature type="domain" description="Xaa-Pro dipeptidase N-terminal" evidence="9">
    <location>
        <begin position="7"/>
        <end position="154"/>
    </location>
</feature>
<feature type="binding site" evidence="7">
    <location>
        <position position="254"/>
    </location>
    <ligand>
        <name>Mn(2+)</name>
        <dbReference type="ChEBI" id="CHEBI:29035"/>
        <label>1</label>
    </ligand>
</feature>
<evidence type="ECO:0000256" key="5">
    <source>
        <dbReference type="ARBA" id="ARBA00023049"/>
    </source>
</evidence>
<dbReference type="Proteomes" id="UP001501600">
    <property type="component" value="Unassembled WGS sequence"/>
</dbReference>
<evidence type="ECO:0000256" key="1">
    <source>
        <dbReference type="ARBA" id="ARBA00022670"/>
    </source>
</evidence>
<dbReference type="EC" id="3.4.13.9" evidence="7"/>
<dbReference type="PANTHER" id="PTHR43226:SF8">
    <property type="entry name" value="XAA-PRO DIPEPTIDASE"/>
    <property type="match status" value="1"/>
</dbReference>
<keyword evidence="11" id="KW-1185">Reference proteome</keyword>
<feature type="binding site" evidence="7">
    <location>
        <position position="254"/>
    </location>
    <ligand>
        <name>Mn(2+)</name>
        <dbReference type="ChEBI" id="CHEBI:29035"/>
        <label>2</label>
    </ligand>
</feature>
<protein>
    <recommendedName>
        <fullName evidence="7">Xaa-Pro dipeptidase</fullName>
        <shortName evidence="7">X-Pro dipeptidase</shortName>
        <ecNumber evidence="7">3.4.13.9</ecNumber>
    </recommendedName>
    <alternativeName>
        <fullName evidence="7">Imidodipeptidase</fullName>
    </alternativeName>
    <alternativeName>
        <fullName evidence="7">Proline dipeptidase</fullName>
        <shortName evidence="7">Prolidase</shortName>
    </alternativeName>
</protein>
<keyword evidence="6 7" id="KW-0464">Manganese</keyword>
<keyword evidence="4 7" id="KW-0224">Dipeptidase</keyword>
<keyword evidence="3 7" id="KW-0378">Hydrolase</keyword>
<dbReference type="Gene3D" id="3.90.230.10">
    <property type="entry name" value="Creatinase/methionine aminopeptidase superfamily"/>
    <property type="match status" value="1"/>
</dbReference>
<dbReference type="CDD" id="cd01087">
    <property type="entry name" value="Prolidase"/>
    <property type="match status" value="1"/>
</dbReference>
<evidence type="ECO:0000256" key="7">
    <source>
        <dbReference type="HAMAP-Rule" id="MF_01279"/>
    </source>
</evidence>
<dbReference type="InterPro" id="IPR000994">
    <property type="entry name" value="Pept_M24"/>
</dbReference>
<comment type="caution">
    <text evidence="10">The sequence shown here is derived from an EMBL/GenBank/DDBJ whole genome shotgun (WGS) entry which is preliminary data.</text>
</comment>
<dbReference type="Gene3D" id="3.40.350.10">
    <property type="entry name" value="Creatinase/prolidase N-terminal domain"/>
    <property type="match status" value="1"/>
</dbReference>
<reference evidence="11" key="1">
    <citation type="journal article" date="2019" name="Int. J. Syst. Evol. Microbiol.">
        <title>The Global Catalogue of Microorganisms (GCM) 10K type strain sequencing project: providing services to taxonomists for standard genome sequencing and annotation.</title>
        <authorList>
            <consortium name="The Broad Institute Genomics Platform"/>
            <consortium name="The Broad Institute Genome Sequencing Center for Infectious Disease"/>
            <person name="Wu L."/>
            <person name="Ma J."/>
        </authorList>
    </citation>
    <scope>NUCLEOTIDE SEQUENCE [LARGE SCALE GENOMIC DNA]</scope>
    <source>
        <strain evidence="11">JCM 18720</strain>
    </source>
</reference>
<feature type="domain" description="Peptidase M24" evidence="8">
    <location>
        <begin position="165"/>
        <end position="422"/>
    </location>
</feature>
<feature type="binding site" evidence="7">
    <location>
        <position position="379"/>
    </location>
    <ligand>
        <name>Mn(2+)</name>
        <dbReference type="ChEBI" id="CHEBI:29035"/>
        <label>1</label>
    </ligand>
</feature>
<evidence type="ECO:0000313" key="11">
    <source>
        <dbReference type="Proteomes" id="UP001501600"/>
    </source>
</evidence>
<comment type="function">
    <text evidence="7">Splits dipeptides with a prolyl residue in the C-terminal position.</text>
</comment>
<feature type="binding site" evidence="7">
    <location>
        <position position="243"/>
    </location>
    <ligand>
        <name>Mn(2+)</name>
        <dbReference type="ChEBI" id="CHEBI:29035"/>
        <label>2</label>
    </ligand>
</feature>
<evidence type="ECO:0000256" key="4">
    <source>
        <dbReference type="ARBA" id="ARBA00022997"/>
    </source>
</evidence>
<dbReference type="HAMAP" id="MF_01279">
    <property type="entry name" value="X_Pro_dipeptid"/>
    <property type="match status" value="1"/>
</dbReference>
<evidence type="ECO:0000256" key="2">
    <source>
        <dbReference type="ARBA" id="ARBA00022723"/>
    </source>
</evidence>
<dbReference type="InterPro" id="IPR022846">
    <property type="entry name" value="X_Pro_dipept"/>
</dbReference>
<evidence type="ECO:0000256" key="6">
    <source>
        <dbReference type="ARBA" id="ARBA00023211"/>
    </source>
</evidence>
<proteinExistence type="inferred from homology"/>
<evidence type="ECO:0000256" key="3">
    <source>
        <dbReference type="ARBA" id="ARBA00022801"/>
    </source>
</evidence>
<name>A0ABP9SET0_9GAMM</name>
<comment type="catalytic activity">
    <reaction evidence="7">
        <text>Xaa-L-Pro dipeptide + H2O = an L-alpha-amino acid + L-proline</text>
        <dbReference type="Rhea" id="RHEA:76407"/>
        <dbReference type="ChEBI" id="CHEBI:15377"/>
        <dbReference type="ChEBI" id="CHEBI:59869"/>
        <dbReference type="ChEBI" id="CHEBI:60039"/>
        <dbReference type="ChEBI" id="CHEBI:195196"/>
        <dbReference type="EC" id="3.4.13.9"/>
    </reaction>
</comment>
<keyword evidence="5 7" id="KW-0482">Metalloprotease</keyword>
<dbReference type="Pfam" id="PF21216">
    <property type="entry name" value="PepQ_N"/>
    <property type="match status" value="1"/>
</dbReference>
<dbReference type="InterPro" id="IPR052433">
    <property type="entry name" value="X-Pro_dipept-like"/>
</dbReference>
<sequence length="437" mass="48651">MEAFAPLYSDHLHTLKQRADRLLVQQQLDGMVIDAGAPLPVFLDDMEYPFKANPHFKHWVPLFNHPHCFVVVRPGRKPQLLFYRPVDFWHTVPPVPQAQWVDEFELVVFEKLDQLPDLLPSGAGYAYIGAHPERAAQLNLTLVNPKGLLDALHFGRSIKSDYEVACIREANRIAVRGHEAAKQAFLSGASEFEIQQAYLSASGQGENEMPYGNIVALNEHCAVLHYTTWSRDVPTDPRSFLIDAGANCNGYAADITRTYARDPGSRFAELIVAMDQYQHRIIEAIKPGVRYTDLHSQMHSNVAQMLNEFGLARGSAEALIEQGVTKAFFPHGLGHPIGLQVHDVAGFMQDEQGTQLAPPAGITLRCTRVMEPGMVVTIEPGLYVIDTLLNDLSASAKEMLCQDEIDRLRPFGGIRIEDNVLVLSDGIENLTRCHGLD</sequence>